<dbReference type="InterPro" id="IPR001296">
    <property type="entry name" value="Glyco_trans_1"/>
</dbReference>
<dbReference type="RefSeq" id="WP_226542086.1">
    <property type="nucleotide sequence ID" value="NZ_JAJAPW010000002.1"/>
</dbReference>
<dbReference type="PANTHER" id="PTHR46401:SF2">
    <property type="entry name" value="GLYCOSYLTRANSFERASE WBBK-RELATED"/>
    <property type="match status" value="1"/>
</dbReference>
<feature type="domain" description="Glycosyltransferase subfamily 4-like N-terminal" evidence="3">
    <location>
        <begin position="103"/>
        <end position="169"/>
    </location>
</feature>
<evidence type="ECO:0000313" key="5">
    <source>
        <dbReference type="Proteomes" id="UP001139199"/>
    </source>
</evidence>
<evidence type="ECO:0000259" key="2">
    <source>
        <dbReference type="Pfam" id="PF00534"/>
    </source>
</evidence>
<accession>A0A9X1L3K5</accession>
<evidence type="ECO:0000256" key="1">
    <source>
        <dbReference type="ARBA" id="ARBA00022679"/>
    </source>
</evidence>
<evidence type="ECO:0000313" key="4">
    <source>
        <dbReference type="EMBL" id="MCB4798327.1"/>
    </source>
</evidence>
<dbReference type="InterPro" id="IPR028098">
    <property type="entry name" value="Glyco_trans_4-like_N"/>
</dbReference>
<dbReference type="PANTHER" id="PTHR46401">
    <property type="entry name" value="GLYCOSYLTRANSFERASE WBBK-RELATED"/>
    <property type="match status" value="1"/>
</dbReference>
<comment type="caution">
    <text evidence="4">The sequence shown here is derived from an EMBL/GenBank/DDBJ whole genome shotgun (WGS) entry which is preliminary data.</text>
</comment>
<name>A0A9X1L3K5_9FLAO</name>
<reference evidence="4" key="1">
    <citation type="submission" date="2021-10" db="EMBL/GenBank/DDBJ databases">
        <title>Tamlana sargassums sp. nov., and Tamlana laminarinivorans sp. nov., two new bacteria isolated from the brown alga.</title>
        <authorList>
            <person name="Li J."/>
        </authorList>
    </citation>
    <scope>NUCLEOTIDE SEQUENCE</scope>
    <source>
        <strain evidence="4">PT2-4</strain>
    </source>
</reference>
<proteinExistence type="predicted"/>
<dbReference type="Proteomes" id="UP001139199">
    <property type="component" value="Unassembled WGS sequence"/>
</dbReference>
<dbReference type="GO" id="GO:0016757">
    <property type="term" value="F:glycosyltransferase activity"/>
    <property type="evidence" value="ECO:0007669"/>
    <property type="project" value="InterPro"/>
</dbReference>
<organism evidence="4 5">
    <name type="scientific">Neotamlana laminarinivorans</name>
    <dbReference type="NCBI Taxonomy" id="2883124"/>
    <lineage>
        <taxon>Bacteria</taxon>
        <taxon>Pseudomonadati</taxon>
        <taxon>Bacteroidota</taxon>
        <taxon>Flavobacteriia</taxon>
        <taxon>Flavobacteriales</taxon>
        <taxon>Flavobacteriaceae</taxon>
        <taxon>Neotamlana</taxon>
    </lineage>
</organism>
<sequence>MYKTVFINGRFLTQDFTGVQRVAFEYLYNLEKYFKDIEWVILSPKIKFYKSKKLNVSFKIVEIGKKAGYLWEQIELPIYLKNKDNTLINFCNMAPLFYKNNVVLLHDVAFLDNPEWFNKKFVAVYKFLMPKILKKSKKIITVSEFSKKRIIHHYSSIDQNKVKVIYNGVTYFNGNPQENKEGRYALVVGSINKRKNHELIIKTFKELGKEFKLILVGNISKSFNHKIDMLPENVKIKSGIDNTELYNLYYHANLVICASLYEGFGLPILEALQFNKKVIASEIDVFKELFKGSVVFFNPKIKEDLKDKVKENWNASTSPKPFDLDFFSWKNSSQKLVDLINCIY</sequence>
<keyword evidence="1" id="KW-0808">Transferase</keyword>
<protein>
    <submittedName>
        <fullName evidence="4">Glycosyltransferase family 4 protein</fullName>
    </submittedName>
</protein>
<dbReference type="Pfam" id="PF00534">
    <property type="entry name" value="Glycos_transf_1"/>
    <property type="match status" value="1"/>
</dbReference>
<dbReference type="Gene3D" id="3.40.50.2000">
    <property type="entry name" value="Glycogen Phosphorylase B"/>
    <property type="match status" value="2"/>
</dbReference>
<dbReference type="Pfam" id="PF13439">
    <property type="entry name" value="Glyco_transf_4"/>
    <property type="match status" value="1"/>
</dbReference>
<evidence type="ECO:0000259" key="3">
    <source>
        <dbReference type="Pfam" id="PF13439"/>
    </source>
</evidence>
<gene>
    <name evidence="4" type="ORF">LG649_05705</name>
</gene>
<dbReference type="SUPFAM" id="SSF53756">
    <property type="entry name" value="UDP-Glycosyltransferase/glycogen phosphorylase"/>
    <property type="match status" value="1"/>
</dbReference>
<keyword evidence="5" id="KW-1185">Reference proteome</keyword>
<dbReference type="CDD" id="cd03809">
    <property type="entry name" value="GT4_MtfB-like"/>
    <property type="match status" value="1"/>
</dbReference>
<dbReference type="AlphaFoldDB" id="A0A9X1L3K5"/>
<dbReference type="EMBL" id="JAJAPW010000002">
    <property type="protein sequence ID" value="MCB4798327.1"/>
    <property type="molecule type" value="Genomic_DNA"/>
</dbReference>
<feature type="domain" description="Glycosyl transferase family 1" evidence="2">
    <location>
        <begin position="177"/>
        <end position="311"/>
    </location>
</feature>